<dbReference type="Gene3D" id="1.10.1740.10">
    <property type="match status" value="1"/>
</dbReference>
<evidence type="ECO:0000313" key="9">
    <source>
        <dbReference type="Proteomes" id="UP000289758"/>
    </source>
</evidence>
<feature type="domain" description="RNA polymerase sigma-70 region 2" evidence="6">
    <location>
        <begin position="3"/>
        <end position="65"/>
    </location>
</feature>
<evidence type="ECO:0000256" key="2">
    <source>
        <dbReference type="ARBA" id="ARBA00023015"/>
    </source>
</evidence>
<dbReference type="PANTHER" id="PTHR43133:SF8">
    <property type="entry name" value="RNA POLYMERASE SIGMA FACTOR HI_1459-RELATED"/>
    <property type="match status" value="1"/>
</dbReference>
<dbReference type="GO" id="GO:0006352">
    <property type="term" value="P:DNA-templated transcription initiation"/>
    <property type="evidence" value="ECO:0007669"/>
    <property type="project" value="InterPro"/>
</dbReference>
<evidence type="ECO:0000256" key="3">
    <source>
        <dbReference type="ARBA" id="ARBA00023082"/>
    </source>
</evidence>
<dbReference type="InterPro" id="IPR013324">
    <property type="entry name" value="RNA_pol_sigma_r3/r4-like"/>
</dbReference>
<dbReference type="InterPro" id="IPR013325">
    <property type="entry name" value="RNA_pol_sigma_r2"/>
</dbReference>
<dbReference type="GO" id="GO:0016987">
    <property type="term" value="F:sigma factor activity"/>
    <property type="evidence" value="ECO:0007669"/>
    <property type="project" value="UniProtKB-KW"/>
</dbReference>
<dbReference type="PANTHER" id="PTHR43133">
    <property type="entry name" value="RNA POLYMERASE ECF-TYPE SIGMA FACTO"/>
    <property type="match status" value="1"/>
</dbReference>
<protein>
    <submittedName>
        <fullName evidence="8">RNA polymerase subunit sigma</fullName>
    </submittedName>
</protein>
<dbReference type="Gene3D" id="1.10.10.10">
    <property type="entry name" value="Winged helix-like DNA-binding domain superfamily/Winged helix DNA-binding domain"/>
    <property type="match status" value="1"/>
</dbReference>
<dbReference type="InterPro" id="IPR007627">
    <property type="entry name" value="RNA_pol_sigma70_r2"/>
</dbReference>
<dbReference type="EMBL" id="PDKK01000004">
    <property type="protein sequence ID" value="RXK06329.1"/>
    <property type="molecule type" value="Genomic_DNA"/>
</dbReference>
<keyword evidence="9" id="KW-1185">Reference proteome</keyword>
<organism evidence="8 9">
    <name type="scientific">Halarcobacter ebronensis</name>
    <dbReference type="NCBI Taxonomy" id="1462615"/>
    <lineage>
        <taxon>Bacteria</taxon>
        <taxon>Pseudomonadati</taxon>
        <taxon>Campylobacterota</taxon>
        <taxon>Epsilonproteobacteria</taxon>
        <taxon>Campylobacterales</taxon>
        <taxon>Arcobacteraceae</taxon>
        <taxon>Halarcobacter</taxon>
    </lineage>
</organism>
<proteinExistence type="inferred from homology"/>
<evidence type="ECO:0000259" key="6">
    <source>
        <dbReference type="Pfam" id="PF04542"/>
    </source>
</evidence>
<dbReference type="NCBIfam" id="TIGR02937">
    <property type="entry name" value="sigma70-ECF"/>
    <property type="match status" value="1"/>
</dbReference>
<feature type="domain" description="RNA polymerase sigma factor 70 region 4 type 2" evidence="7">
    <location>
        <begin position="96"/>
        <end position="145"/>
    </location>
</feature>
<name>A0A4Q1ARC8_9BACT</name>
<dbReference type="GO" id="GO:0003677">
    <property type="term" value="F:DNA binding"/>
    <property type="evidence" value="ECO:0007669"/>
    <property type="project" value="UniProtKB-KW"/>
</dbReference>
<keyword evidence="2" id="KW-0805">Transcription regulation</keyword>
<dbReference type="SUPFAM" id="SSF88659">
    <property type="entry name" value="Sigma3 and sigma4 domains of RNA polymerase sigma factors"/>
    <property type="match status" value="1"/>
</dbReference>
<comment type="caution">
    <text evidence="8">The sequence shown here is derived from an EMBL/GenBank/DDBJ whole genome shotgun (WGS) entry which is preliminary data.</text>
</comment>
<evidence type="ECO:0000256" key="1">
    <source>
        <dbReference type="ARBA" id="ARBA00010641"/>
    </source>
</evidence>
<comment type="similarity">
    <text evidence="1">Belongs to the sigma-70 factor family. ECF subfamily.</text>
</comment>
<keyword evidence="3" id="KW-0731">Sigma factor</keyword>
<dbReference type="InterPro" id="IPR014284">
    <property type="entry name" value="RNA_pol_sigma-70_dom"/>
</dbReference>
<dbReference type="Proteomes" id="UP000289758">
    <property type="component" value="Unassembled WGS sequence"/>
</dbReference>
<dbReference type="RefSeq" id="WP_129086921.1">
    <property type="nucleotide sequence ID" value="NZ_CP053836.1"/>
</dbReference>
<dbReference type="InterPro" id="IPR039425">
    <property type="entry name" value="RNA_pol_sigma-70-like"/>
</dbReference>
<reference evidence="8 9" key="1">
    <citation type="submission" date="2017-10" db="EMBL/GenBank/DDBJ databases">
        <title>Genomics of the genus Arcobacter.</title>
        <authorList>
            <person name="Perez-Cataluna A."/>
            <person name="Figueras M.J."/>
        </authorList>
    </citation>
    <scope>NUCLEOTIDE SEQUENCE [LARGE SCALE GENOMIC DNA]</scope>
    <source>
        <strain evidence="8 9">CECT 8441</strain>
    </source>
</reference>
<dbReference type="OrthoDB" id="5365776at2"/>
<keyword evidence="4" id="KW-0238">DNA-binding</keyword>
<accession>A0A4Q1ARC8</accession>
<dbReference type="AlphaFoldDB" id="A0A4Q1ARC8"/>
<evidence type="ECO:0000256" key="5">
    <source>
        <dbReference type="ARBA" id="ARBA00023163"/>
    </source>
</evidence>
<evidence type="ECO:0000259" key="7">
    <source>
        <dbReference type="Pfam" id="PF08281"/>
    </source>
</evidence>
<evidence type="ECO:0000256" key="4">
    <source>
        <dbReference type="ARBA" id="ARBA00023125"/>
    </source>
</evidence>
<dbReference type="Pfam" id="PF04542">
    <property type="entry name" value="Sigma70_r2"/>
    <property type="match status" value="1"/>
</dbReference>
<dbReference type="CDD" id="cd06171">
    <property type="entry name" value="Sigma70_r4"/>
    <property type="match status" value="1"/>
</dbReference>
<dbReference type="Pfam" id="PF08281">
    <property type="entry name" value="Sigma70_r4_2"/>
    <property type="match status" value="1"/>
</dbReference>
<gene>
    <name evidence="8" type="ORF">CRV07_06420</name>
</gene>
<evidence type="ECO:0000313" key="8">
    <source>
        <dbReference type="EMBL" id="RXK06329.1"/>
    </source>
</evidence>
<keyword evidence="5" id="KW-0804">Transcription</keyword>
<dbReference type="InterPro" id="IPR036388">
    <property type="entry name" value="WH-like_DNA-bd_sf"/>
</dbReference>
<sequence>MLHYYKEIERFVHKIIGNKEYVTDIVQETYLKALETNSKTSINNKRAFLYKIAKNLVIDTARKEKNIKKIVFEEEKYVTPNEEFPEEQILELVKQNMIKEAIETLPSRSKQAFVLHFVKGLDTQQISKSMGISVNATQKHISRATLKIKEYITFQGWDLNE</sequence>
<dbReference type="InterPro" id="IPR013249">
    <property type="entry name" value="RNA_pol_sigma70_r4_t2"/>
</dbReference>
<dbReference type="SUPFAM" id="SSF88946">
    <property type="entry name" value="Sigma2 domain of RNA polymerase sigma factors"/>
    <property type="match status" value="1"/>
</dbReference>